<proteinExistence type="predicted"/>
<dbReference type="Gene3D" id="2.60.260.40">
    <property type="entry name" value="q5lls5 like domains"/>
    <property type="match status" value="1"/>
</dbReference>
<evidence type="ECO:0000313" key="3">
    <source>
        <dbReference type="Proteomes" id="UP000033411"/>
    </source>
</evidence>
<dbReference type="InterPro" id="IPR019401">
    <property type="entry name" value="Znf_CHCC"/>
</dbReference>
<protein>
    <recommendedName>
        <fullName evidence="1">Zinc finger CHCC-type domain-containing protein</fullName>
    </recommendedName>
</protein>
<evidence type="ECO:0000313" key="2">
    <source>
        <dbReference type="EMBL" id="KKC36615.1"/>
    </source>
</evidence>
<keyword evidence="3" id="KW-1185">Reference proteome</keyword>
<name>A0A0F5Q6S2_9HYPH</name>
<dbReference type="OrthoDB" id="9807344at2"/>
<reference evidence="2 3" key="1">
    <citation type="submission" date="2015-03" db="EMBL/GenBank/DDBJ databases">
        <authorList>
            <person name="Lepp D."/>
            <person name="Hassan Y.I."/>
            <person name="Li X.-Z."/>
            <person name="Zhou T."/>
        </authorList>
    </citation>
    <scope>NUCLEOTIDE SEQUENCE [LARGE SCALE GENOMIC DNA]</scope>
    <source>
        <strain evidence="2 3">E84</strain>
    </source>
</reference>
<gene>
    <name evidence="2" type="ORF">WH87_13280</name>
</gene>
<dbReference type="PATRIC" id="fig|1293439.3.peg.2388"/>
<dbReference type="AlphaFoldDB" id="A0A0F5Q6S2"/>
<dbReference type="Proteomes" id="UP000033411">
    <property type="component" value="Unassembled WGS sequence"/>
</dbReference>
<dbReference type="Pfam" id="PF10276">
    <property type="entry name" value="zf-CHCC"/>
    <property type="match status" value="1"/>
</dbReference>
<dbReference type="EMBL" id="LANJ01000020">
    <property type="protein sequence ID" value="KKC36615.1"/>
    <property type="molecule type" value="Genomic_DNA"/>
</dbReference>
<evidence type="ECO:0000259" key="1">
    <source>
        <dbReference type="Pfam" id="PF10276"/>
    </source>
</evidence>
<sequence>MAHGTTPHFHNTEGLRQIEVGSKEFQCVGALPPFDHPHVYIDMGKDNDVVCPYCSTHYVFNGDLAAGTSNPLSAIYHADAA</sequence>
<accession>A0A0F5Q6S2</accession>
<dbReference type="RefSeq" id="WP_046138788.1">
    <property type="nucleotide sequence ID" value="NZ_LANJ01000020.1"/>
</dbReference>
<organism evidence="2 3">
    <name type="scientific">Devosia epidermidihirudinis</name>
    <dbReference type="NCBI Taxonomy" id="1293439"/>
    <lineage>
        <taxon>Bacteria</taxon>
        <taxon>Pseudomonadati</taxon>
        <taxon>Pseudomonadota</taxon>
        <taxon>Alphaproteobacteria</taxon>
        <taxon>Hyphomicrobiales</taxon>
        <taxon>Devosiaceae</taxon>
        <taxon>Devosia</taxon>
    </lineage>
</organism>
<feature type="domain" description="Zinc finger CHCC-type" evidence="1">
    <location>
        <begin position="23"/>
        <end position="58"/>
    </location>
</feature>
<comment type="caution">
    <text evidence="2">The sequence shown here is derived from an EMBL/GenBank/DDBJ whole genome shotgun (WGS) entry which is preliminary data.</text>
</comment>
<dbReference type="STRING" id="1293439.WH87_13280"/>